<evidence type="ECO:0000313" key="2">
    <source>
        <dbReference type="EMBL" id="TKA62126.1"/>
    </source>
</evidence>
<comment type="caution">
    <text evidence="2">The sequence shown here is derived from an EMBL/GenBank/DDBJ whole genome shotgun (WGS) entry which is preliminary data.</text>
</comment>
<feature type="compositionally biased region" description="Basic and acidic residues" evidence="1">
    <location>
        <begin position="74"/>
        <end position="99"/>
    </location>
</feature>
<accession>A0A4U0WIU5</accession>
<name>A0A4U0WIU5_9PEZI</name>
<dbReference type="Proteomes" id="UP000308768">
    <property type="component" value="Unassembled WGS sequence"/>
</dbReference>
<reference evidence="2 3" key="1">
    <citation type="submission" date="2017-03" db="EMBL/GenBank/DDBJ databases">
        <title>Genomes of endolithic fungi from Antarctica.</title>
        <authorList>
            <person name="Coleine C."/>
            <person name="Masonjones S."/>
            <person name="Stajich J.E."/>
        </authorList>
    </citation>
    <scope>NUCLEOTIDE SEQUENCE [LARGE SCALE GENOMIC DNA]</scope>
    <source>
        <strain evidence="2 3">CCFEE 5187</strain>
    </source>
</reference>
<dbReference type="EMBL" id="NAJN01001617">
    <property type="protein sequence ID" value="TKA62126.1"/>
    <property type="molecule type" value="Genomic_DNA"/>
</dbReference>
<dbReference type="AlphaFoldDB" id="A0A4U0WIU5"/>
<sequence>MTPMDTSGVSCLIDVNVGLPYAARPSHPVITFPPTIKGPTSSNTNTSTSAARARVSCVCATWPDAANSPSAKRTTNEKARPQAAVRDPDRRQAEPDDRSSSAALATPRSGAWFLEKIRIAQEA</sequence>
<keyword evidence="3" id="KW-1185">Reference proteome</keyword>
<organism evidence="2 3">
    <name type="scientific">Cryomyces minteri</name>
    <dbReference type="NCBI Taxonomy" id="331657"/>
    <lineage>
        <taxon>Eukaryota</taxon>
        <taxon>Fungi</taxon>
        <taxon>Dikarya</taxon>
        <taxon>Ascomycota</taxon>
        <taxon>Pezizomycotina</taxon>
        <taxon>Dothideomycetes</taxon>
        <taxon>Dothideomycetes incertae sedis</taxon>
        <taxon>Cryomyces</taxon>
    </lineage>
</organism>
<protein>
    <submittedName>
        <fullName evidence="2">Uncharacterized protein</fullName>
    </submittedName>
</protein>
<feature type="region of interest" description="Disordered" evidence="1">
    <location>
        <begin position="63"/>
        <end position="105"/>
    </location>
</feature>
<gene>
    <name evidence="2" type="ORF">B0A49_11584</name>
</gene>
<evidence type="ECO:0000256" key="1">
    <source>
        <dbReference type="SAM" id="MobiDB-lite"/>
    </source>
</evidence>
<proteinExistence type="predicted"/>
<evidence type="ECO:0000313" key="3">
    <source>
        <dbReference type="Proteomes" id="UP000308768"/>
    </source>
</evidence>